<keyword evidence="8 9" id="KW-0464">Manganese</keyword>
<dbReference type="GO" id="GO:0051607">
    <property type="term" value="P:defense response to virus"/>
    <property type="evidence" value="ECO:0007669"/>
    <property type="project" value="UniProtKB-KW"/>
</dbReference>
<keyword evidence="7 9" id="KW-0051">Antiviral defense</keyword>
<keyword evidence="12" id="KW-1185">Reference proteome</keyword>
<keyword evidence="2 9" id="KW-0479">Metal-binding</keyword>
<comment type="cofactor">
    <cofactor evidence="9">
        <name>Mg(2+)</name>
        <dbReference type="ChEBI" id="CHEBI:18420"/>
    </cofactor>
    <cofactor evidence="9">
        <name>Mn(2+)</name>
        <dbReference type="ChEBI" id="CHEBI:29035"/>
    </cofactor>
    <text evidence="9">Mg(2+) or Mn(2+) required for ssDNA cleavage activity.</text>
</comment>
<dbReference type="NCBIfam" id="TIGR00372">
    <property type="entry name" value="cas4"/>
    <property type="match status" value="1"/>
</dbReference>
<comment type="caution">
    <text evidence="11">The sequence shown here is derived from an EMBL/GenBank/DDBJ whole genome shotgun (WGS) entry which is preliminary data.</text>
</comment>
<evidence type="ECO:0000256" key="8">
    <source>
        <dbReference type="ARBA" id="ARBA00023211"/>
    </source>
</evidence>
<evidence type="ECO:0000313" key="12">
    <source>
        <dbReference type="Proteomes" id="UP000029736"/>
    </source>
</evidence>
<dbReference type="EMBL" id="JPOS01000039">
    <property type="protein sequence ID" value="KGE86936.1"/>
    <property type="molecule type" value="Genomic_DNA"/>
</dbReference>
<name>A0A098S4J4_9BACT</name>
<dbReference type="EC" id="3.1.12.1" evidence="9"/>
<dbReference type="InterPro" id="IPR022765">
    <property type="entry name" value="Dna2/Cas4_DUF83"/>
</dbReference>
<dbReference type="GO" id="GO:0004527">
    <property type="term" value="F:exonuclease activity"/>
    <property type="evidence" value="ECO:0007669"/>
    <property type="project" value="UniProtKB-KW"/>
</dbReference>
<comment type="cofactor">
    <cofactor evidence="9">
        <name>iron-sulfur cluster</name>
        <dbReference type="ChEBI" id="CHEBI:30408"/>
    </cofactor>
</comment>
<comment type="function">
    <text evidence="9">CRISPR (clustered regularly interspaced short palindromic repeat) is an adaptive immune system that provides protection against mobile genetic elements (viruses, transposable elements and conjugative plasmids). CRISPR clusters contain sequences complementary to antecedent mobile elements and target invading nucleic acids. CRISPR clusters are transcribed and processed into CRISPR RNA (crRNA).</text>
</comment>
<dbReference type="GO" id="GO:0051536">
    <property type="term" value="F:iron-sulfur cluster binding"/>
    <property type="evidence" value="ECO:0007669"/>
    <property type="project" value="UniProtKB-KW"/>
</dbReference>
<organism evidence="11 12">
    <name type="scientific">Phaeodactylibacter xiamenensis</name>
    <dbReference type="NCBI Taxonomy" id="1524460"/>
    <lineage>
        <taxon>Bacteria</taxon>
        <taxon>Pseudomonadati</taxon>
        <taxon>Bacteroidota</taxon>
        <taxon>Saprospiria</taxon>
        <taxon>Saprospirales</taxon>
        <taxon>Haliscomenobacteraceae</taxon>
        <taxon>Phaeodactylibacter</taxon>
    </lineage>
</organism>
<dbReference type="GO" id="GO:0046872">
    <property type="term" value="F:metal ion binding"/>
    <property type="evidence" value="ECO:0007669"/>
    <property type="project" value="UniProtKB-KW"/>
</dbReference>
<keyword evidence="5 9" id="KW-0408">Iron</keyword>
<evidence type="ECO:0000313" key="11">
    <source>
        <dbReference type="EMBL" id="KGE86936.1"/>
    </source>
</evidence>
<evidence type="ECO:0000256" key="3">
    <source>
        <dbReference type="ARBA" id="ARBA00022801"/>
    </source>
</evidence>
<evidence type="ECO:0000256" key="5">
    <source>
        <dbReference type="ARBA" id="ARBA00023004"/>
    </source>
</evidence>
<sequence length="164" mass="19319">MISASHITYYHLCHRKLWLHHRGMRQEDNSAAVGEGKLIGKQSYAHRASRWRELNLGFLKIDHFDPREKLVREVKKSPKLEHAHVAQVQYYLYLLEKAGIDGVQGILEYPKQRRSRTVTLTDEIRQDIQGWEAEIERIVKQDHCPALVKKAYCQNCAYRDFCFV</sequence>
<dbReference type="Proteomes" id="UP000029736">
    <property type="component" value="Unassembled WGS sequence"/>
</dbReference>
<dbReference type="PANTHER" id="PTHR37168">
    <property type="entry name" value="CRISPR-ASSOCIATED EXONUCLEASE CAS4"/>
    <property type="match status" value="1"/>
</dbReference>
<keyword evidence="6 9" id="KW-0411">Iron-sulfur</keyword>
<protein>
    <recommendedName>
        <fullName evidence="9">CRISPR-associated exonuclease Cas4</fullName>
        <ecNumber evidence="9">3.1.12.1</ecNumber>
    </recommendedName>
</protein>
<dbReference type="AlphaFoldDB" id="A0A098S4J4"/>
<keyword evidence="3 9" id="KW-0378">Hydrolase</keyword>
<evidence type="ECO:0000259" key="10">
    <source>
        <dbReference type="Pfam" id="PF01930"/>
    </source>
</evidence>
<evidence type="ECO:0000256" key="4">
    <source>
        <dbReference type="ARBA" id="ARBA00022839"/>
    </source>
</evidence>
<gene>
    <name evidence="11" type="ORF">IX84_17980</name>
</gene>
<keyword evidence="4 9" id="KW-0269">Exonuclease</keyword>
<evidence type="ECO:0000256" key="9">
    <source>
        <dbReference type="RuleBase" id="RU365022"/>
    </source>
</evidence>
<evidence type="ECO:0000256" key="1">
    <source>
        <dbReference type="ARBA" id="ARBA00022722"/>
    </source>
</evidence>
<dbReference type="InterPro" id="IPR013343">
    <property type="entry name" value="CRISPR-assoc_prot_Cas4"/>
</dbReference>
<evidence type="ECO:0000256" key="6">
    <source>
        <dbReference type="ARBA" id="ARBA00023014"/>
    </source>
</evidence>
<dbReference type="OrthoDB" id="9794720at2"/>
<dbReference type="InterPro" id="IPR011604">
    <property type="entry name" value="PDDEXK-like_dom_sf"/>
</dbReference>
<keyword evidence="1 9" id="KW-0540">Nuclease</keyword>
<proteinExistence type="inferred from homology"/>
<evidence type="ECO:0000256" key="7">
    <source>
        <dbReference type="ARBA" id="ARBA00023118"/>
    </source>
</evidence>
<dbReference type="PANTHER" id="PTHR37168:SF1">
    <property type="entry name" value="CRISPR-ASSOCIATED EXONUCLEASE CAS4"/>
    <property type="match status" value="1"/>
</dbReference>
<dbReference type="Gene3D" id="3.90.320.10">
    <property type="match status" value="1"/>
</dbReference>
<evidence type="ECO:0000256" key="2">
    <source>
        <dbReference type="ARBA" id="ARBA00022723"/>
    </source>
</evidence>
<accession>A0A098S4J4</accession>
<dbReference type="STRING" id="1524460.IX84_17980"/>
<feature type="domain" description="DUF83" evidence="10">
    <location>
        <begin position="5"/>
        <end position="163"/>
    </location>
</feature>
<reference evidence="11 12" key="1">
    <citation type="journal article" date="2014" name="Int. J. Syst. Evol. Microbiol.">
        <title>Phaeodactylibacter xiamenensis gen. nov., sp. nov., a member of the family Saprospiraceae isolated from the marine alga Phaeodactylum tricornutum.</title>
        <authorList>
            <person name="Chen Z.Jr."/>
            <person name="Lei X."/>
            <person name="Lai Q."/>
            <person name="Li Y."/>
            <person name="Zhang B."/>
            <person name="Zhang J."/>
            <person name="Zhang H."/>
            <person name="Yang L."/>
            <person name="Zheng W."/>
            <person name="Tian Y."/>
            <person name="Yu Z."/>
            <person name="Xu H.Jr."/>
            <person name="Zheng T."/>
        </authorList>
    </citation>
    <scope>NUCLEOTIDE SEQUENCE [LARGE SCALE GENOMIC DNA]</scope>
    <source>
        <strain evidence="11 12">KD52</strain>
    </source>
</reference>
<dbReference type="Pfam" id="PF01930">
    <property type="entry name" value="Cas_Cas4"/>
    <property type="match status" value="1"/>
</dbReference>
<comment type="similarity">
    <text evidence="9">Belongs to the CRISPR-associated exonuclease Cas4 family.</text>
</comment>
<dbReference type="RefSeq" id="WP_044223511.1">
    <property type="nucleotide sequence ID" value="NZ_JBKAGJ010000009.1"/>
</dbReference>